<sequence>MSDIEVKGAKILFELPFGLTITETQVNMWIVMAVVAALCIWLTHGMKVRPTSKRQIVAELLVKTVSNFVRSNMGERFAKRYTPYIAALFTLALGSSWLSLIGMYAPTGDLNTTAGWAIVTFVLITYYKIRTNGILKYMKGFTEPIFLMTPMNIIGEFATPVSMALRMFGNVASGTIISSLVYAALAWLNQVVFGWLPGFLGEWAQSFPILQFGIPAILSIYFDVFSGILQAFIFCMLTMLYIKAAAETD</sequence>
<dbReference type="InterPro" id="IPR035908">
    <property type="entry name" value="F0_ATP_A_sf"/>
</dbReference>
<dbReference type="GO" id="GO:0042777">
    <property type="term" value="P:proton motive force-driven plasma membrane ATP synthesis"/>
    <property type="evidence" value="ECO:0007669"/>
    <property type="project" value="TreeGrafter"/>
</dbReference>
<dbReference type="InterPro" id="IPR000568">
    <property type="entry name" value="ATP_synth_F0_asu"/>
</dbReference>
<feature type="transmembrane region" description="Helical" evidence="11">
    <location>
        <begin position="216"/>
        <end position="242"/>
    </location>
</feature>
<keyword evidence="11" id="KW-1003">Cell membrane</keyword>
<evidence type="ECO:0000313" key="13">
    <source>
        <dbReference type="Proteomes" id="UP000823982"/>
    </source>
</evidence>
<organism evidence="12 13">
    <name type="scientific">Candidatus Faeciplasma gallinarum</name>
    <dbReference type="NCBI Taxonomy" id="2840799"/>
    <lineage>
        <taxon>Bacteria</taxon>
        <taxon>Bacillati</taxon>
        <taxon>Bacillota</taxon>
        <taxon>Clostridia</taxon>
        <taxon>Eubacteriales</taxon>
        <taxon>Oscillospiraceae</taxon>
        <taxon>Oscillospiraceae incertae sedis</taxon>
        <taxon>Candidatus Faeciplasma</taxon>
    </lineage>
</organism>
<dbReference type="GO" id="GO:0045259">
    <property type="term" value="C:proton-transporting ATP synthase complex"/>
    <property type="evidence" value="ECO:0007669"/>
    <property type="project" value="UniProtKB-KW"/>
</dbReference>
<dbReference type="InterPro" id="IPR045082">
    <property type="entry name" value="ATP_syn_F0_a_bact/chloroplast"/>
</dbReference>
<feature type="transmembrane region" description="Helical" evidence="11">
    <location>
        <begin position="110"/>
        <end position="129"/>
    </location>
</feature>
<evidence type="ECO:0000256" key="9">
    <source>
        <dbReference type="ARBA" id="ARBA00023136"/>
    </source>
</evidence>
<feature type="transmembrane region" description="Helical" evidence="11">
    <location>
        <begin position="171"/>
        <end position="196"/>
    </location>
</feature>
<evidence type="ECO:0000256" key="11">
    <source>
        <dbReference type="HAMAP-Rule" id="MF_01393"/>
    </source>
</evidence>
<protein>
    <recommendedName>
        <fullName evidence="11">ATP synthase subunit a</fullName>
    </recommendedName>
    <alternativeName>
        <fullName evidence="11">ATP synthase F0 sector subunit a</fullName>
    </alternativeName>
    <alternativeName>
        <fullName evidence="11">F-ATPase subunit 6</fullName>
    </alternativeName>
</protein>
<keyword evidence="3 11" id="KW-0813">Transport</keyword>
<keyword evidence="9 11" id="KW-0472">Membrane</keyword>
<dbReference type="GO" id="GO:0005886">
    <property type="term" value="C:plasma membrane"/>
    <property type="evidence" value="ECO:0007669"/>
    <property type="project" value="UniProtKB-SubCell"/>
</dbReference>
<dbReference type="GO" id="GO:0046933">
    <property type="term" value="F:proton-transporting ATP synthase activity, rotational mechanism"/>
    <property type="evidence" value="ECO:0007669"/>
    <property type="project" value="UniProtKB-UniRule"/>
</dbReference>
<dbReference type="PANTHER" id="PTHR42823">
    <property type="entry name" value="ATP SYNTHASE SUBUNIT A, CHLOROPLASTIC"/>
    <property type="match status" value="1"/>
</dbReference>
<dbReference type="Pfam" id="PF00119">
    <property type="entry name" value="ATP-synt_A"/>
    <property type="match status" value="1"/>
</dbReference>
<evidence type="ECO:0000256" key="8">
    <source>
        <dbReference type="ARBA" id="ARBA00023065"/>
    </source>
</evidence>
<keyword evidence="7 11" id="KW-1133">Transmembrane helix</keyword>
<reference evidence="12" key="2">
    <citation type="journal article" date="2021" name="PeerJ">
        <title>Extensive microbial diversity within the chicken gut microbiome revealed by metagenomics and culture.</title>
        <authorList>
            <person name="Gilroy R."/>
            <person name="Ravi A."/>
            <person name="Getino M."/>
            <person name="Pursley I."/>
            <person name="Horton D.L."/>
            <person name="Alikhan N.F."/>
            <person name="Baker D."/>
            <person name="Gharbi K."/>
            <person name="Hall N."/>
            <person name="Watson M."/>
            <person name="Adriaenssens E.M."/>
            <person name="Foster-Nyarko E."/>
            <person name="Jarju S."/>
            <person name="Secka A."/>
            <person name="Antonio M."/>
            <person name="Oren A."/>
            <person name="Chaudhuri R.R."/>
            <person name="La Ragione R."/>
            <person name="Hildebrand F."/>
            <person name="Pallen M.J."/>
        </authorList>
    </citation>
    <scope>NUCLEOTIDE SEQUENCE</scope>
    <source>
        <strain evidence="12">CHK157-1446</strain>
    </source>
</reference>
<feature type="transmembrane region" description="Helical" evidence="11">
    <location>
        <begin position="81"/>
        <end position="104"/>
    </location>
</feature>
<dbReference type="Proteomes" id="UP000823982">
    <property type="component" value="Unassembled WGS sequence"/>
</dbReference>
<evidence type="ECO:0000256" key="2">
    <source>
        <dbReference type="ARBA" id="ARBA00006810"/>
    </source>
</evidence>
<keyword evidence="8 11" id="KW-0406">Ion transport</keyword>
<evidence type="ECO:0000256" key="5">
    <source>
        <dbReference type="ARBA" id="ARBA00022692"/>
    </source>
</evidence>
<keyword evidence="5 11" id="KW-0812">Transmembrane</keyword>
<gene>
    <name evidence="11" type="primary">atpB</name>
    <name evidence="12" type="ORF">IAD01_04260</name>
</gene>
<evidence type="ECO:0000256" key="7">
    <source>
        <dbReference type="ARBA" id="ARBA00022989"/>
    </source>
</evidence>
<reference evidence="12" key="1">
    <citation type="submission" date="2020-10" db="EMBL/GenBank/DDBJ databases">
        <authorList>
            <person name="Gilroy R."/>
        </authorList>
    </citation>
    <scope>NUCLEOTIDE SEQUENCE</scope>
    <source>
        <strain evidence="12">CHK157-1446</strain>
    </source>
</reference>
<feature type="transmembrane region" description="Helical" evidence="11">
    <location>
        <begin position="26"/>
        <end position="44"/>
    </location>
</feature>
<dbReference type="EMBL" id="DVIR01000039">
    <property type="protein sequence ID" value="HIS24599.1"/>
    <property type="molecule type" value="Genomic_DNA"/>
</dbReference>
<evidence type="ECO:0000256" key="1">
    <source>
        <dbReference type="ARBA" id="ARBA00004141"/>
    </source>
</evidence>
<comment type="caution">
    <text evidence="12">The sequence shown here is derived from an EMBL/GenBank/DDBJ whole genome shotgun (WGS) entry which is preliminary data.</text>
</comment>
<evidence type="ECO:0000256" key="6">
    <source>
        <dbReference type="ARBA" id="ARBA00022781"/>
    </source>
</evidence>
<comment type="similarity">
    <text evidence="2 11">Belongs to the ATPase A chain family.</text>
</comment>
<dbReference type="HAMAP" id="MF_01393">
    <property type="entry name" value="ATP_synth_a_bact"/>
    <property type="match status" value="1"/>
</dbReference>
<proteinExistence type="inferred from homology"/>
<dbReference type="Gene3D" id="1.20.120.220">
    <property type="entry name" value="ATP synthase, F0 complex, subunit A"/>
    <property type="match status" value="1"/>
</dbReference>
<dbReference type="PANTHER" id="PTHR42823:SF3">
    <property type="entry name" value="ATP SYNTHASE SUBUNIT A, CHLOROPLASTIC"/>
    <property type="match status" value="1"/>
</dbReference>
<accession>A0A9D1JI57</accession>
<keyword evidence="10 11" id="KW-0066">ATP synthesis</keyword>
<evidence type="ECO:0000313" key="12">
    <source>
        <dbReference type="EMBL" id="HIS24599.1"/>
    </source>
</evidence>
<dbReference type="SUPFAM" id="SSF81336">
    <property type="entry name" value="F1F0 ATP synthase subunit A"/>
    <property type="match status" value="1"/>
</dbReference>
<comment type="function">
    <text evidence="11">Key component of the proton channel; it plays a direct role in the translocation of protons across the membrane.</text>
</comment>
<keyword evidence="4 11" id="KW-0138">CF(0)</keyword>
<evidence type="ECO:0000256" key="10">
    <source>
        <dbReference type="ARBA" id="ARBA00023310"/>
    </source>
</evidence>
<name>A0A9D1JI57_9FIRM</name>
<dbReference type="AlphaFoldDB" id="A0A9D1JI57"/>
<dbReference type="CDD" id="cd00310">
    <property type="entry name" value="ATP-synt_Fo_a_6"/>
    <property type="match status" value="1"/>
</dbReference>
<comment type="subcellular location">
    <subcellularLocation>
        <location evidence="11">Cell membrane</location>
        <topology evidence="11">Multi-pass membrane protein</topology>
    </subcellularLocation>
    <subcellularLocation>
        <location evidence="1">Membrane</location>
        <topology evidence="1">Multi-pass membrane protein</topology>
    </subcellularLocation>
</comment>
<evidence type="ECO:0000256" key="4">
    <source>
        <dbReference type="ARBA" id="ARBA00022547"/>
    </source>
</evidence>
<keyword evidence="6 11" id="KW-0375">Hydrogen ion transport</keyword>
<evidence type="ECO:0000256" key="3">
    <source>
        <dbReference type="ARBA" id="ARBA00022448"/>
    </source>
</evidence>